<feature type="compositionally biased region" description="Polar residues" evidence="1">
    <location>
        <begin position="32"/>
        <end position="46"/>
    </location>
</feature>
<accession>F2U4Q7</accession>
<reference evidence="2" key="1">
    <citation type="submission" date="2009-08" db="EMBL/GenBank/DDBJ databases">
        <title>Annotation of Salpingoeca rosetta.</title>
        <authorList>
            <consortium name="The Broad Institute Genome Sequencing Platform"/>
            <person name="Russ C."/>
            <person name="Cuomo C."/>
            <person name="Burger G."/>
            <person name="Gray M.W."/>
            <person name="Holland P.W.H."/>
            <person name="King N."/>
            <person name="Lang F.B.F."/>
            <person name="Roger A.J."/>
            <person name="Ruiz-Trillo I."/>
            <person name="Young S.K."/>
            <person name="Zeng Q."/>
            <person name="Gargeya S."/>
            <person name="Alvarado L."/>
            <person name="Berlin A."/>
            <person name="Chapman S.B."/>
            <person name="Chen Z."/>
            <person name="Freedman E."/>
            <person name="Gellesch M."/>
            <person name="Goldberg J."/>
            <person name="Griggs A."/>
            <person name="Gujja S."/>
            <person name="Heilman E."/>
            <person name="Heiman D."/>
            <person name="Howarth C."/>
            <person name="Mehta T."/>
            <person name="Neiman D."/>
            <person name="Pearson M."/>
            <person name="Roberts A."/>
            <person name="Saif S."/>
            <person name="Shea T."/>
            <person name="Shenoy N."/>
            <person name="Sisk P."/>
            <person name="Stolte C."/>
            <person name="Sykes S."/>
            <person name="White J."/>
            <person name="Yandava C."/>
            <person name="Haas B."/>
            <person name="Nusbaum C."/>
            <person name="Birren B."/>
        </authorList>
    </citation>
    <scope>NUCLEOTIDE SEQUENCE [LARGE SCALE GENOMIC DNA]</scope>
    <source>
        <strain evidence="2">ATCC 50818</strain>
    </source>
</reference>
<organism evidence="3">
    <name type="scientific">Salpingoeca rosetta (strain ATCC 50818 / BSB-021)</name>
    <dbReference type="NCBI Taxonomy" id="946362"/>
    <lineage>
        <taxon>Eukaryota</taxon>
        <taxon>Choanoflagellata</taxon>
        <taxon>Craspedida</taxon>
        <taxon>Salpingoecidae</taxon>
        <taxon>Salpingoeca</taxon>
    </lineage>
</organism>
<protein>
    <recommendedName>
        <fullName evidence="4">DET1- and DDB1-associated protein 1</fullName>
    </recommendedName>
</protein>
<dbReference type="GeneID" id="16076445"/>
<evidence type="ECO:0000256" key="1">
    <source>
        <dbReference type="SAM" id="MobiDB-lite"/>
    </source>
</evidence>
<sequence length="105" mass="11845">MAHHLPSSNPKAFTKPYKPLSQCLMPTWRPTYDTSPRTVVHNSQESLIIRQLKNARMNDKQGEGEGSDRVESTPERKARVTDSSPDARPSSTEKRPKVSQNDTNL</sequence>
<dbReference type="EMBL" id="GL832961">
    <property type="protein sequence ID" value="EGD82623.1"/>
    <property type="molecule type" value="Genomic_DNA"/>
</dbReference>
<dbReference type="Proteomes" id="UP000007799">
    <property type="component" value="Unassembled WGS sequence"/>
</dbReference>
<feature type="compositionally biased region" description="Basic and acidic residues" evidence="1">
    <location>
        <begin position="56"/>
        <end position="80"/>
    </location>
</feature>
<feature type="region of interest" description="Disordered" evidence="1">
    <location>
        <begin position="1"/>
        <end position="105"/>
    </location>
</feature>
<feature type="compositionally biased region" description="Polar residues" evidence="1">
    <location>
        <begin position="1"/>
        <end position="11"/>
    </location>
</feature>
<name>F2U4Q7_SALR5</name>
<evidence type="ECO:0000313" key="2">
    <source>
        <dbReference type="EMBL" id="EGD82623.1"/>
    </source>
</evidence>
<dbReference type="RefSeq" id="XP_004995859.1">
    <property type="nucleotide sequence ID" value="XM_004995802.1"/>
</dbReference>
<dbReference type="KEGG" id="sre:PTSG_03279"/>
<evidence type="ECO:0000313" key="3">
    <source>
        <dbReference type="Proteomes" id="UP000007799"/>
    </source>
</evidence>
<keyword evidence="3" id="KW-1185">Reference proteome</keyword>
<evidence type="ECO:0008006" key="4">
    <source>
        <dbReference type="Google" id="ProtNLM"/>
    </source>
</evidence>
<proteinExistence type="predicted"/>
<dbReference type="InParanoid" id="F2U4Q7"/>
<gene>
    <name evidence="2" type="ORF">PTSG_03279</name>
</gene>
<dbReference type="AlphaFoldDB" id="F2U4Q7"/>